<dbReference type="Pfam" id="PF00271">
    <property type="entry name" value="Helicase_C"/>
    <property type="match status" value="1"/>
</dbReference>
<dbReference type="SMART" id="SM00487">
    <property type="entry name" value="DEXDc"/>
    <property type="match status" value="1"/>
</dbReference>
<dbReference type="Gene3D" id="2.60.40.1230">
    <property type="match status" value="1"/>
</dbReference>
<dbReference type="InterPro" id="IPR007502">
    <property type="entry name" value="Helicase-assoc_dom"/>
</dbReference>
<dbReference type="SMART" id="SM00809">
    <property type="entry name" value="Alpha_adaptinC2"/>
    <property type="match status" value="1"/>
</dbReference>
<feature type="compositionally biased region" description="Basic and acidic residues" evidence="12">
    <location>
        <begin position="423"/>
        <end position="442"/>
    </location>
</feature>
<evidence type="ECO:0000256" key="9">
    <source>
        <dbReference type="ARBA" id="ARBA00023136"/>
    </source>
</evidence>
<feature type="compositionally biased region" description="Basic and acidic residues" evidence="12">
    <location>
        <begin position="79"/>
        <end position="96"/>
    </location>
</feature>
<feature type="region of interest" description="Disordered" evidence="12">
    <location>
        <begin position="392"/>
        <end position="442"/>
    </location>
</feature>
<evidence type="ECO:0000256" key="1">
    <source>
        <dbReference type="ARBA" id="ARBA00004277"/>
    </source>
</evidence>
<feature type="compositionally biased region" description="Polar residues" evidence="12">
    <location>
        <begin position="395"/>
        <end position="413"/>
    </location>
</feature>
<dbReference type="Pfam" id="PF01602">
    <property type="entry name" value="Adaptin_N"/>
    <property type="match status" value="1"/>
</dbReference>
<evidence type="ECO:0000256" key="7">
    <source>
        <dbReference type="ARBA" id="ARBA00022840"/>
    </source>
</evidence>
<dbReference type="SMART" id="SM00847">
    <property type="entry name" value="HA2"/>
    <property type="match status" value="1"/>
</dbReference>
<dbReference type="Gene3D" id="1.20.120.1080">
    <property type="match status" value="1"/>
</dbReference>
<evidence type="ECO:0000259" key="15">
    <source>
        <dbReference type="PROSITE" id="PS51194"/>
    </source>
</evidence>
<dbReference type="Gene3D" id="3.30.310.10">
    <property type="entry name" value="TATA-Binding Protein"/>
    <property type="match status" value="1"/>
</dbReference>
<dbReference type="InterPro" id="IPR027417">
    <property type="entry name" value="P-loop_NTPase"/>
</dbReference>
<dbReference type="InterPro" id="IPR012295">
    <property type="entry name" value="TBP_dom_sf"/>
</dbReference>
<dbReference type="SUPFAM" id="SSF54768">
    <property type="entry name" value="dsRNA-binding domain-like"/>
    <property type="match status" value="1"/>
</dbReference>
<dbReference type="InterPro" id="IPR002553">
    <property type="entry name" value="Clathrin/coatomer_adapt-like_N"/>
</dbReference>
<keyword evidence="9" id="KW-0472">Membrane</keyword>
<comment type="caution">
    <text evidence="16">The sequence shown here is derived from an EMBL/GenBank/DDBJ whole genome shotgun (WGS) entry which is preliminary data.</text>
</comment>
<evidence type="ECO:0000256" key="5">
    <source>
        <dbReference type="ARBA" id="ARBA00022801"/>
    </source>
</evidence>
<dbReference type="SUPFAM" id="SSF52540">
    <property type="entry name" value="P-loop containing nucleoside triphosphate hydrolases"/>
    <property type="match status" value="1"/>
</dbReference>
<sequence length="2284" mass="254942">MTPSTSSRPTSHRPPKRLNSQVNKNGSTEETSHLSTAEANSGPTTSKRLRRSQSSEPRPTSPTFSGKSAAHSSHNILDTIDRMDHAPLSHRGDSRGRTPRGSGGFSRGGGGRAPSRGRAYSTTPIMDRKLLSLPALDGPLLDEAHIKATEIDSNLPPVKNRWLENPKSTVSNYHSLNFGKQPTYEATEGVLEGRKLIRCTVLVDSKRMITGVGDAPARKEAEKLAALSGMLRLHRLGLLEKSKPQSNIPSASTNASGPKLRDGSVVTYEIARQFMDFYCKEFHYDPPEITFDKSENRSRTAWDATMTVGGRRIGLGYASTKKEAKNNCYVDVTVYLDQCDDTLWPKFKEQMSNNGPEGDPGMAAKVHFIMSDDLDDEIRDLCRDIKDSSLYANRPVTQPTQSFTQSEDQTSSRDGIYRPPRPGQDRPTERYHETKSTRLREGLEAYENDPKMARMRETRRSLPVYTRAKDLLATIEQNDVSICMAATGSGKTTQVPQLILDEMIERGKGSRCNIVCTQPRRIAAVSVAERIAKERGEPLGQSIGYQVRFEAKLPQEHGSVTFCTTGIFLKRMQSALLEQAQGKRHGTGHSLDDVTHILVDEVHERDVDTDLLLVVLKRLLADRRARQKPLKIVLMSATIDPTLFQAYFASEDGALAPVAEVPGRSFPVSKYYMDDIIQQLSMIEMRDSSWVWGEKSVVEYTEGEIGPHALAPVTGNPSYLPGVHTDMSRILQKEFDIPYPLVALTIAHVIKKSDDGHVLVFLPGWDEMMALQRVLDDRRQSLLRVDLADRNKYSVHLLHSTVPVAEQQVVFDPPSPGVRRIILATNIAETSITIPDVVYVVDTARVKEKRYDPTRHMSSLVSAWIGSSNLNQRAGRAGRHRPGEYYGIISKARLATLDPYQLVEMKRTDLTNVVMHVKAINFPGMEVEEVLAETIEPPEAERVASAMRSLRMVGALDDQKNLTSLGRVLLQLPVEVAVGRLVLYGSFFKCLDQALTLAAILTNRDPFMAPIALKQEANAAKERWSSNDFRSDALATLNAYNTWWAMQDRGEYVSANRFCSENFLSKPSLLNIQRIKGHLLQSLYYAGVLDVSAGGTSSNHRIARDMIVPTELNEHGDSKPLLAALIAIACQPNFAIRHKEKMYRTREDKTAFIHPGSVNHRKRQAVDQHKDLVEMGERELFAFAEKTRNAAQPGQGGQLFLRNCTRLDPMTYMLFGAYNLVVTPRGLECDNWVPITGNIDALDDVRRLKSMMEACMSRVFDGICGKMNSRGNDYRSRFRLKDQRVSGTDEEVGAQGTPLSQKEVKELDFLTGDIVRILNRYSEERLSRQDSRWNSRPGTPIKRVQGIFSMATNMRGLTQFIADIRASRVRELEEKRINKEMAHIRKKFKDGGLDGYQKKKYLSKIIFTYILGYKVDIGHMEAVNLISSPKYSEKQIGYLAVTLLMHENSDFLRLVVNSIRKDLDGNNEVDNCLALHAIANVGGKEMAEALAPDVHRLLISPTSRSFVKKKAALTLLRLYRKHPEVFPAEEWALRIISIMDDDDLGVVVSVTSLVTALAQDHLDAYKVCCQKAVDRLHKIVIDRDYAPEYIYYKVPTPWLQVKLLRLLQYYPPITDPAMRATIDRVLQTILSHNPGDSSKNVQHNNAINAVLFEAISLAIHHDSQSPLVATGAGLLAKFIVSRETNVRYLGLDTMAHLAARADSLEPLKKHQTTIILSLRDKDISVRRRALDLLYSMCDTDNAALIVGELLKYLKVADYGLREEMVVKIAILTEKYAPSYTWYVDTILQLISAAGDHVGDEVWYRVVQITTNTEDLQEYAAKAVFEYVRMPSCHESLVKVGGYILGEYGHLIANEPGCSPIEQLQALQSKSHFTSPATRALLLSTYIKWANVFPEIKQELIGIFDRYRHVLDSELQQRACEYFVIASRPDDDVLLQNVCEEMPPFPARESALLSRLNQKHGDTGDKRTWVIGGKEVNADREAARKNTLSLGGDQANTNNATSDVMDSLAGLDLSATDVTKPEVKPTPKLTTSPDIERWYEKLIRAPEGVLYEDVQLQIGVKSEYHGHLGRVALYFGNKLSSAMTSFTATVEIGDKEALSVSFAKIPPTTVNPKTQSQQLLHVECKSMFTNPPILNVSYMAGSLQSINLRLPIILTKFYEGVKLAQAEFFERWKLVGGPPREAQCIFPVHVNSDGSLETERQKKVISGAGLKTLDDIDPNPVNIVAAGVLHMSAAGKVGCLLRFEPNAAAKLCRLTIRSTSEVIAAEMMAMIRAPLDASGGRTGLQ</sequence>
<dbReference type="InterPro" id="IPR016024">
    <property type="entry name" value="ARM-type_fold"/>
</dbReference>
<keyword evidence="7" id="KW-0067">ATP-binding</keyword>
<feature type="compositionally biased region" description="Polar residues" evidence="12">
    <location>
        <begin position="18"/>
        <end position="76"/>
    </location>
</feature>
<evidence type="ECO:0000256" key="4">
    <source>
        <dbReference type="ARBA" id="ARBA00022741"/>
    </source>
</evidence>
<dbReference type="PANTHER" id="PTHR22780">
    <property type="entry name" value="ADAPTIN, ALPHA/GAMMA/EPSILON"/>
    <property type="match status" value="1"/>
</dbReference>
<dbReference type="PROSITE" id="PS50137">
    <property type="entry name" value="DS_RBD"/>
    <property type="match status" value="1"/>
</dbReference>
<dbReference type="FunFam" id="3.40.50.300:FF:001714">
    <property type="entry name" value="ATP-dependent DEAD/H RNA helicase, putative"/>
    <property type="match status" value="1"/>
</dbReference>
<proteinExistence type="predicted"/>
<dbReference type="EMBL" id="CAJMXA010000014">
    <property type="protein sequence ID" value="CAE6411188.1"/>
    <property type="molecule type" value="Genomic_DNA"/>
</dbReference>
<accession>A0A8H2WXX2</accession>
<evidence type="ECO:0000313" key="17">
    <source>
        <dbReference type="Proteomes" id="UP000663853"/>
    </source>
</evidence>
<dbReference type="SUPFAM" id="SSF55711">
    <property type="entry name" value="Subdomain of clathrin and coatomer appendage domain"/>
    <property type="match status" value="1"/>
</dbReference>
<dbReference type="FunFam" id="3.40.50.300:FF:001627">
    <property type="entry name" value="Nuclear DNA helicase II"/>
    <property type="match status" value="1"/>
</dbReference>
<dbReference type="Proteomes" id="UP000663853">
    <property type="component" value="Unassembled WGS sequence"/>
</dbReference>
<dbReference type="Pfam" id="PF00035">
    <property type="entry name" value="dsrm"/>
    <property type="match status" value="1"/>
</dbReference>
<protein>
    <submittedName>
        <fullName evidence="16">Uncharacterized protein</fullName>
    </submittedName>
</protein>
<dbReference type="FunFam" id="1.25.10.10:FF:000020">
    <property type="entry name" value="AP-2 complex subunit alpha"/>
    <property type="match status" value="1"/>
</dbReference>
<keyword evidence="5" id="KW-0378">Hydrolase</keyword>
<feature type="domain" description="Helicase C-terminal" evidence="15">
    <location>
        <begin position="745"/>
        <end position="921"/>
    </location>
</feature>
<dbReference type="InterPro" id="IPR014001">
    <property type="entry name" value="Helicase_ATP-bd"/>
</dbReference>
<feature type="domain" description="Helicase ATP-binding" evidence="14">
    <location>
        <begin position="472"/>
        <end position="657"/>
    </location>
</feature>
<comment type="subcellular location">
    <subcellularLocation>
        <location evidence="1">Membrane</location>
        <location evidence="1">Coated pit</location>
        <topology evidence="1">Peripheral membrane protein</topology>
        <orientation evidence="1">Cytoplasmic side</orientation>
    </subcellularLocation>
</comment>
<dbReference type="GO" id="GO:0004386">
    <property type="term" value="F:helicase activity"/>
    <property type="evidence" value="ECO:0007669"/>
    <property type="project" value="UniProtKB-KW"/>
</dbReference>
<keyword evidence="8" id="KW-0653">Protein transport</keyword>
<dbReference type="Gene3D" id="1.25.10.10">
    <property type="entry name" value="Leucine-rich Repeat Variant"/>
    <property type="match status" value="1"/>
</dbReference>
<evidence type="ECO:0000259" key="14">
    <source>
        <dbReference type="PROSITE" id="PS51192"/>
    </source>
</evidence>
<evidence type="ECO:0000256" key="10">
    <source>
        <dbReference type="ARBA" id="ARBA00023176"/>
    </source>
</evidence>
<dbReference type="Gene3D" id="3.40.50.300">
    <property type="entry name" value="P-loop containing nucleotide triphosphate hydrolases"/>
    <property type="match status" value="2"/>
</dbReference>
<dbReference type="FunFam" id="1.20.120.1080:FF:000002">
    <property type="entry name" value="Putative ATP-dependent RNA helicase DHX36"/>
    <property type="match status" value="1"/>
</dbReference>
<dbReference type="GO" id="GO:0030122">
    <property type="term" value="C:AP-2 adaptor complex"/>
    <property type="evidence" value="ECO:0007669"/>
    <property type="project" value="UniProtKB-ARBA"/>
</dbReference>
<evidence type="ECO:0000259" key="13">
    <source>
        <dbReference type="PROSITE" id="PS50137"/>
    </source>
</evidence>
<evidence type="ECO:0000256" key="8">
    <source>
        <dbReference type="ARBA" id="ARBA00022927"/>
    </source>
</evidence>
<dbReference type="PROSITE" id="PS51192">
    <property type="entry name" value="HELICASE_ATP_BIND_1"/>
    <property type="match status" value="1"/>
</dbReference>
<reference evidence="16" key="1">
    <citation type="submission" date="2021-01" db="EMBL/GenBank/DDBJ databases">
        <authorList>
            <person name="Kaushik A."/>
        </authorList>
    </citation>
    <scope>NUCLEOTIDE SEQUENCE</scope>
    <source>
        <strain evidence="16">AG6-10EEA</strain>
    </source>
</reference>
<keyword evidence="4" id="KW-0547">Nucleotide-binding</keyword>
<dbReference type="GO" id="GO:0016787">
    <property type="term" value="F:hydrolase activity"/>
    <property type="evidence" value="ECO:0007669"/>
    <property type="project" value="UniProtKB-KW"/>
</dbReference>
<evidence type="ECO:0000256" key="3">
    <source>
        <dbReference type="ARBA" id="ARBA00022583"/>
    </source>
</evidence>
<dbReference type="GO" id="GO:0006886">
    <property type="term" value="P:intracellular protein transport"/>
    <property type="evidence" value="ECO:0007669"/>
    <property type="project" value="InterPro"/>
</dbReference>
<evidence type="ECO:0000256" key="12">
    <source>
        <dbReference type="SAM" id="MobiDB-lite"/>
    </source>
</evidence>
<keyword evidence="10" id="KW-0168">Coated pit</keyword>
<dbReference type="Pfam" id="PF04408">
    <property type="entry name" value="WHD_HA2"/>
    <property type="match status" value="1"/>
</dbReference>
<name>A0A8H2WXX2_9AGAM</name>
<dbReference type="CDD" id="cd18791">
    <property type="entry name" value="SF2_C_RHA"/>
    <property type="match status" value="1"/>
</dbReference>
<evidence type="ECO:0000256" key="6">
    <source>
        <dbReference type="ARBA" id="ARBA00022806"/>
    </source>
</evidence>
<organism evidence="16 17">
    <name type="scientific">Rhizoctonia solani</name>
    <dbReference type="NCBI Taxonomy" id="456999"/>
    <lineage>
        <taxon>Eukaryota</taxon>
        <taxon>Fungi</taxon>
        <taxon>Dikarya</taxon>
        <taxon>Basidiomycota</taxon>
        <taxon>Agaricomycotina</taxon>
        <taxon>Agaricomycetes</taxon>
        <taxon>Cantharellales</taxon>
        <taxon>Ceratobasidiaceae</taxon>
        <taxon>Rhizoctonia</taxon>
    </lineage>
</organism>
<dbReference type="InterPro" id="IPR001650">
    <property type="entry name" value="Helicase_C-like"/>
</dbReference>
<feature type="compositionally biased region" description="Gly residues" evidence="12">
    <location>
        <begin position="101"/>
        <end position="112"/>
    </location>
</feature>
<gene>
    <name evidence="16" type="ORF">RDB_LOCUS1196</name>
</gene>
<dbReference type="Pfam" id="PF02296">
    <property type="entry name" value="Alpha_adaptin_C"/>
    <property type="match status" value="1"/>
</dbReference>
<dbReference type="InterPro" id="IPR050840">
    <property type="entry name" value="Adaptor_Complx_Large_Subunit"/>
</dbReference>
<dbReference type="InterPro" id="IPR011989">
    <property type="entry name" value="ARM-like"/>
</dbReference>
<feature type="region of interest" description="Disordered" evidence="12">
    <location>
        <begin position="1"/>
        <end position="120"/>
    </location>
</feature>
<dbReference type="SMART" id="SM00490">
    <property type="entry name" value="HELICc"/>
    <property type="match status" value="1"/>
</dbReference>
<keyword evidence="11" id="KW-0694">RNA-binding</keyword>
<dbReference type="GO" id="GO:0005524">
    <property type="term" value="F:ATP binding"/>
    <property type="evidence" value="ECO:0007669"/>
    <property type="project" value="UniProtKB-KW"/>
</dbReference>
<dbReference type="InterPro" id="IPR008152">
    <property type="entry name" value="Clathrin_a/b/g-adaptin_app_Ig"/>
</dbReference>
<feature type="domain" description="DRBM" evidence="13">
    <location>
        <begin position="165"/>
        <end position="235"/>
    </location>
</feature>
<dbReference type="InterPro" id="IPR011545">
    <property type="entry name" value="DEAD/DEAH_box_helicase_dom"/>
</dbReference>
<dbReference type="GO" id="GO:0006897">
    <property type="term" value="P:endocytosis"/>
    <property type="evidence" value="ECO:0007669"/>
    <property type="project" value="UniProtKB-KW"/>
</dbReference>
<evidence type="ECO:0000313" key="16">
    <source>
        <dbReference type="EMBL" id="CAE6411188.1"/>
    </source>
</evidence>
<dbReference type="PROSITE" id="PS51194">
    <property type="entry name" value="HELICASE_CTER"/>
    <property type="match status" value="1"/>
</dbReference>
<dbReference type="CDD" id="cd17917">
    <property type="entry name" value="DEXHc_RHA-like"/>
    <property type="match status" value="1"/>
</dbReference>
<dbReference type="InterPro" id="IPR013041">
    <property type="entry name" value="Clathrin_app_Ig-like_sf"/>
</dbReference>
<dbReference type="InterPro" id="IPR003164">
    <property type="entry name" value="Clathrin_a-adaptin_app_sub_C"/>
</dbReference>
<dbReference type="InterPro" id="IPR009028">
    <property type="entry name" value="Coatomer/calthrin_app_sub_C"/>
</dbReference>
<dbReference type="InterPro" id="IPR014720">
    <property type="entry name" value="dsRBD_dom"/>
</dbReference>
<dbReference type="CDD" id="cd00048">
    <property type="entry name" value="DSRM_SF"/>
    <property type="match status" value="2"/>
</dbReference>
<keyword evidence="2" id="KW-0813">Transport</keyword>
<dbReference type="Pfam" id="PF00270">
    <property type="entry name" value="DEAD"/>
    <property type="match status" value="1"/>
</dbReference>
<dbReference type="InterPro" id="IPR048333">
    <property type="entry name" value="HA2_WH"/>
</dbReference>
<keyword evidence="6" id="KW-0347">Helicase</keyword>
<evidence type="ECO:0000256" key="11">
    <source>
        <dbReference type="PROSITE-ProRule" id="PRU00266"/>
    </source>
</evidence>
<keyword evidence="3" id="KW-0254">Endocytosis</keyword>
<evidence type="ECO:0000256" key="2">
    <source>
        <dbReference type="ARBA" id="ARBA00022448"/>
    </source>
</evidence>
<dbReference type="SUPFAM" id="SSF49348">
    <property type="entry name" value="Clathrin adaptor appendage domain"/>
    <property type="match status" value="1"/>
</dbReference>
<dbReference type="Pfam" id="PF21010">
    <property type="entry name" value="HA2_C"/>
    <property type="match status" value="1"/>
</dbReference>
<dbReference type="Pfam" id="PF02883">
    <property type="entry name" value="Alpha_adaptinC2"/>
    <property type="match status" value="1"/>
</dbReference>
<dbReference type="SUPFAM" id="SSF48371">
    <property type="entry name" value="ARM repeat"/>
    <property type="match status" value="1"/>
</dbReference>
<dbReference type="GO" id="GO:0003723">
    <property type="term" value="F:RNA binding"/>
    <property type="evidence" value="ECO:0007669"/>
    <property type="project" value="UniProtKB-UniRule"/>
</dbReference>